<evidence type="ECO:0000256" key="9">
    <source>
        <dbReference type="PIRSR" id="PIRSR602401-1"/>
    </source>
</evidence>
<dbReference type="GO" id="GO:0020037">
    <property type="term" value="F:heme binding"/>
    <property type="evidence" value="ECO:0007669"/>
    <property type="project" value="InterPro"/>
</dbReference>
<feature type="transmembrane region" description="Helical" evidence="11">
    <location>
        <begin position="20"/>
        <end position="39"/>
    </location>
</feature>
<evidence type="ECO:0000256" key="5">
    <source>
        <dbReference type="ARBA" id="ARBA00022989"/>
    </source>
</evidence>
<evidence type="ECO:0000256" key="4">
    <source>
        <dbReference type="ARBA" id="ARBA00022723"/>
    </source>
</evidence>
<comment type="cofactor">
    <cofactor evidence="9">
        <name>heme</name>
        <dbReference type="ChEBI" id="CHEBI:30413"/>
    </cofactor>
</comment>
<evidence type="ECO:0000256" key="8">
    <source>
        <dbReference type="ARBA" id="ARBA00023136"/>
    </source>
</evidence>
<evidence type="ECO:0000256" key="3">
    <source>
        <dbReference type="ARBA" id="ARBA00022692"/>
    </source>
</evidence>
<dbReference type="PROSITE" id="PS00086">
    <property type="entry name" value="CYTOCHROME_P450"/>
    <property type="match status" value="1"/>
</dbReference>
<keyword evidence="13" id="KW-1185">Reference proteome</keyword>
<keyword evidence="10" id="KW-0503">Monooxygenase</keyword>
<evidence type="ECO:0000313" key="12">
    <source>
        <dbReference type="EMBL" id="KAG0561573.1"/>
    </source>
</evidence>
<dbReference type="PANTHER" id="PTHR24282:SF211">
    <property type="entry name" value="CYTOCHROME P450-RELATED"/>
    <property type="match status" value="1"/>
</dbReference>
<dbReference type="SUPFAM" id="SSF48264">
    <property type="entry name" value="Cytochrome P450"/>
    <property type="match status" value="1"/>
</dbReference>
<proteinExistence type="inferred from homology"/>
<keyword evidence="3 11" id="KW-0812">Transmembrane</keyword>
<evidence type="ECO:0000313" key="13">
    <source>
        <dbReference type="Proteomes" id="UP000822688"/>
    </source>
</evidence>
<comment type="caution">
    <text evidence="12">The sequence shown here is derived from an EMBL/GenBank/DDBJ whole genome shotgun (WGS) entry which is preliminary data.</text>
</comment>
<dbReference type="AlphaFoldDB" id="A0A8T0GRM3"/>
<organism evidence="12 13">
    <name type="scientific">Ceratodon purpureus</name>
    <name type="common">Fire moss</name>
    <name type="synonym">Dicranum purpureum</name>
    <dbReference type="NCBI Taxonomy" id="3225"/>
    <lineage>
        <taxon>Eukaryota</taxon>
        <taxon>Viridiplantae</taxon>
        <taxon>Streptophyta</taxon>
        <taxon>Embryophyta</taxon>
        <taxon>Bryophyta</taxon>
        <taxon>Bryophytina</taxon>
        <taxon>Bryopsida</taxon>
        <taxon>Dicranidae</taxon>
        <taxon>Pseudoditrichales</taxon>
        <taxon>Ditrichaceae</taxon>
        <taxon>Ceratodon</taxon>
    </lineage>
</organism>
<comment type="similarity">
    <text evidence="10">Belongs to the cytochrome P450 family.</text>
</comment>
<keyword evidence="2 9" id="KW-0349">Heme</keyword>
<keyword evidence="8 11" id="KW-0472">Membrane</keyword>
<protein>
    <recommendedName>
        <fullName evidence="14">Cytochrome P450</fullName>
    </recommendedName>
</protein>
<name>A0A8T0GRM3_CERPU</name>
<comment type="subcellular location">
    <subcellularLocation>
        <location evidence="1">Membrane</location>
    </subcellularLocation>
</comment>
<dbReference type="GO" id="GO:0004497">
    <property type="term" value="F:monooxygenase activity"/>
    <property type="evidence" value="ECO:0007669"/>
    <property type="project" value="UniProtKB-KW"/>
</dbReference>
<dbReference type="InterPro" id="IPR001128">
    <property type="entry name" value="Cyt_P450"/>
</dbReference>
<keyword evidence="5 11" id="KW-1133">Transmembrane helix</keyword>
<dbReference type="PRINTS" id="PR00385">
    <property type="entry name" value="P450"/>
</dbReference>
<dbReference type="GO" id="GO:0016020">
    <property type="term" value="C:membrane"/>
    <property type="evidence" value="ECO:0007669"/>
    <property type="project" value="UniProtKB-SubCell"/>
</dbReference>
<dbReference type="Gene3D" id="1.10.630.10">
    <property type="entry name" value="Cytochrome P450"/>
    <property type="match status" value="1"/>
</dbReference>
<dbReference type="PANTHER" id="PTHR24282">
    <property type="entry name" value="CYTOCHROME P450 FAMILY MEMBER"/>
    <property type="match status" value="1"/>
</dbReference>
<dbReference type="InterPro" id="IPR002401">
    <property type="entry name" value="Cyt_P450_E_grp-I"/>
</dbReference>
<dbReference type="InterPro" id="IPR017972">
    <property type="entry name" value="Cyt_P450_CS"/>
</dbReference>
<dbReference type="Pfam" id="PF00067">
    <property type="entry name" value="p450"/>
    <property type="match status" value="1"/>
</dbReference>
<accession>A0A8T0GRM3</accession>
<dbReference type="InterPro" id="IPR036396">
    <property type="entry name" value="Cyt_P450_sf"/>
</dbReference>
<reference evidence="12" key="1">
    <citation type="submission" date="2020-06" db="EMBL/GenBank/DDBJ databases">
        <title>WGS assembly of Ceratodon purpureus strain R40.</title>
        <authorList>
            <person name="Carey S.B."/>
            <person name="Jenkins J."/>
            <person name="Shu S."/>
            <person name="Lovell J.T."/>
            <person name="Sreedasyam A."/>
            <person name="Maumus F."/>
            <person name="Tiley G.P."/>
            <person name="Fernandez-Pozo N."/>
            <person name="Barry K."/>
            <person name="Chen C."/>
            <person name="Wang M."/>
            <person name="Lipzen A."/>
            <person name="Daum C."/>
            <person name="Saski C.A."/>
            <person name="Payton A.C."/>
            <person name="Mcbreen J.C."/>
            <person name="Conrad R.E."/>
            <person name="Kollar L.M."/>
            <person name="Olsson S."/>
            <person name="Huttunen S."/>
            <person name="Landis J.B."/>
            <person name="Wickett N.J."/>
            <person name="Johnson M.G."/>
            <person name="Rensing S.A."/>
            <person name="Grimwood J."/>
            <person name="Schmutz J."/>
            <person name="Mcdaniel S.F."/>
        </authorList>
    </citation>
    <scope>NUCLEOTIDE SEQUENCE</scope>
    <source>
        <strain evidence="12">R40</strain>
    </source>
</reference>
<keyword evidence="4 9" id="KW-0479">Metal-binding</keyword>
<keyword evidence="7 9" id="KW-0408">Iron</keyword>
<feature type="binding site" description="axial binding residue" evidence="9">
    <location>
        <position position="487"/>
    </location>
    <ligand>
        <name>heme</name>
        <dbReference type="ChEBI" id="CHEBI:30413"/>
    </ligand>
    <ligandPart>
        <name>Fe</name>
        <dbReference type="ChEBI" id="CHEBI:18248"/>
    </ligandPart>
</feature>
<dbReference type="InterPro" id="IPR050665">
    <property type="entry name" value="Cytochrome_P450_Monooxygen"/>
</dbReference>
<evidence type="ECO:0000256" key="1">
    <source>
        <dbReference type="ARBA" id="ARBA00004370"/>
    </source>
</evidence>
<dbReference type="GO" id="GO:0005506">
    <property type="term" value="F:iron ion binding"/>
    <property type="evidence" value="ECO:0007669"/>
    <property type="project" value="InterPro"/>
</dbReference>
<evidence type="ECO:0000256" key="11">
    <source>
        <dbReference type="SAM" id="Phobius"/>
    </source>
</evidence>
<evidence type="ECO:0000256" key="6">
    <source>
        <dbReference type="ARBA" id="ARBA00023002"/>
    </source>
</evidence>
<dbReference type="Proteomes" id="UP000822688">
    <property type="component" value="Chromosome 9"/>
</dbReference>
<dbReference type="PRINTS" id="PR00463">
    <property type="entry name" value="EP450I"/>
</dbReference>
<dbReference type="GO" id="GO:0016705">
    <property type="term" value="F:oxidoreductase activity, acting on paired donors, with incorporation or reduction of molecular oxygen"/>
    <property type="evidence" value="ECO:0007669"/>
    <property type="project" value="InterPro"/>
</dbReference>
<gene>
    <name evidence="12" type="ORF">KC19_9G074600</name>
</gene>
<evidence type="ECO:0000256" key="10">
    <source>
        <dbReference type="RuleBase" id="RU000461"/>
    </source>
</evidence>
<sequence length="540" mass="61663">MTPMEDYCDGSTQWSYVKSSLVGFVVTVALSAIVHKLLWKGLWIPLRYRRIMAKQGVKGPPFRFLVGQLHEMWKYRDSFPDAVPLDSYADLSPTVTPQYALFFPKFPGEKYFLYWWGKSSRLVVRDPEIAKEVFITNHASMRRILPEDPFLTRLIGKGVLLHTGEKWVIERRTISPFFHHDALKGMVEAMVEGTQTEMHKWEQMVAQGGGSAEIDMEPDVHKISGRILSLTAFSGDYERGVTVYELQKEIASEYYKMIRSIGFWLIPRYRDIPTKKHRYMNKMASKIDALLLELINGRLEAVRNGEANSYGNDLLGRMLKAAGEGWNEEKEEFNLASVLNNCKLFYFAGQDTVANAILYMMLMLALHPTWQDRARQEVMEVVGDEEHVDVGMLSHLKVVEMVAKETLRCFSPAPVMTRSATTDLQLEKLFIPKGLTVEFAITAVHQDKEYWGEDVAEFNPERFANGVSAACSHPQAFAPFGLGPKFCVGNNFAMMEMKIIVSRVLRRFQLLPSPNYQHHPTTLMALIRPKYGMPIILKAL</sequence>
<evidence type="ECO:0000256" key="2">
    <source>
        <dbReference type="ARBA" id="ARBA00022617"/>
    </source>
</evidence>
<evidence type="ECO:0000256" key="7">
    <source>
        <dbReference type="ARBA" id="ARBA00023004"/>
    </source>
</evidence>
<keyword evidence="6 10" id="KW-0560">Oxidoreductase</keyword>
<evidence type="ECO:0008006" key="14">
    <source>
        <dbReference type="Google" id="ProtNLM"/>
    </source>
</evidence>
<dbReference type="EMBL" id="CM026430">
    <property type="protein sequence ID" value="KAG0561573.1"/>
    <property type="molecule type" value="Genomic_DNA"/>
</dbReference>